<evidence type="ECO:0000313" key="2">
    <source>
        <dbReference type="Proteomes" id="UP000231581"/>
    </source>
</evidence>
<name>A0A2H0BTD6_9BACT</name>
<evidence type="ECO:0000313" key="1">
    <source>
        <dbReference type="EMBL" id="PIP60945.1"/>
    </source>
</evidence>
<accession>A0A2H0BTD6</accession>
<dbReference type="Proteomes" id="UP000231581">
    <property type="component" value="Unassembled WGS sequence"/>
</dbReference>
<reference evidence="1 2" key="1">
    <citation type="submission" date="2017-09" db="EMBL/GenBank/DDBJ databases">
        <title>Depth-based differentiation of microbial function through sediment-hosted aquifers and enrichment of novel symbionts in the deep terrestrial subsurface.</title>
        <authorList>
            <person name="Probst A.J."/>
            <person name="Ladd B."/>
            <person name="Jarett J.K."/>
            <person name="Geller-Mcgrath D.E."/>
            <person name="Sieber C.M."/>
            <person name="Emerson J.B."/>
            <person name="Anantharaman K."/>
            <person name="Thomas B.C."/>
            <person name="Malmstrom R."/>
            <person name="Stieglmeier M."/>
            <person name="Klingl A."/>
            <person name="Woyke T."/>
            <person name="Ryan C.M."/>
            <person name="Banfield J.F."/>
        </authorList>
    </citation>
    <scope>NUCLEOTIDE SEQUENCE [LARGE SCALE GENOMIC DNA]</scope>
    <source>
        <strain evidence="1">CG22_combo_CG10-13_8_21_14_all_47_17</strain>
    </source>
</reference>
<organism evidence="1 2">
    <name type="scientific">Candidatus Uhrbacteria bacterium CG22_combo_CG10-13_8_21_14_all_47_17</name>
    <dbReference type="NCBI Taxonomy" id="1975041"/>
    <lineage>
        <taxon>Bacteria</taxon>
        <taxon>Candidatus Uhriibacteriota</taxon>
    </lineage>
</organism>
<gene>
    <name evidence="1" type="ORF">COX00_00430</name>
</gene>
<proteinExistence type="predicted"/>
<dbReference type="AlphaFoldDB" id="A0A2H0BTD6"/>
<sequence length="157" mass="17556">MQQLRETDRGVAKVQEILWLMLPGGKTLTELAEEGGYFHWNEQYLNAYVLLPPRKNEHVAFEILRLNSKGPVLEKEVISHIAARGKKSASVYECLAFGARYPQFCRSDVPLVALGRPSREGAFSGAFYLHGTPEKRMIGLSQGNGPWAPTVVFLLRA</sequence>
<comment type="caution">
    <text evidence="1">The sequence shown here is derived from an EMBL/GenBank/DDBJ whole genome shotgun (WGS) entry which is preliminary data.</text>
</comment>
<dbReference type="EMBL" id="PCSZ01000011">
    <property type="protein sequence ID" value="PIP60945.1"/>
    <property type="molecule type" value="Genomic_DNA"/>
</dbReference>
<protein>
    <submittedName>
        <fullName evidence="1">Uncharacterized protein</fullName>
    </submittedName>
</protein>